<evidence type="ECO:0000313" key="3">
    <source>
        <dbReference type="Proteomes" id="UP000038010"/>
    </source>
</evidence>
<feature type="compositionally biased region" description="Low complexity" evidence="1">
    <location>
        <begin position="52"/>
        <end position="65"/>
    </location>
</feature>
<dbReference type="EMBL" id="LFJN01000020">
    <property type="protein sequence ID" value="KPI38069.1"/>
    <property type="molecule type" value="Genomic_DNA"/>
</dbReference>
<dbReference type="Proteomes" id="UP000038010">
    <property type="component" value="Unassembled WGS sequence"/>
</dbReference>
<feature type="region of interest" description="Disordered" evidence="1">
    <location>
        <begin position="1"/>
        <end position="65"/>
    </location>
</feature>
<sequence length="281" mass="30863">MTMHTRRNRQPTAKGAEYQETLHKTPSPKGINNSSTKKPSPAAVCKPVASPARKSNNKKTSSAARNAAAIAVVEAIDRSPSFSPISPPTSPSSSNKSSNPLQAYDNAMAKAAADALADFSSDTYYTESYPEWKFRMRGERERAAWIVAKPKGAPTAAEPSSARRRLFTSSDMDDDVYVDNDPPIYIKPKLRRDHALMGITAGVRKPSKKGQYNGCHIRVHKTFAANLGLYYHKDGKGGCITPKELAHDREKFAEIGIDINMPVGRPIDIDESSIIQRRTTF</sequence>
<comment type="caution">
    <text evidence="2">The sequence shown here is derived from an EMBL/GenBank/DDBJ whole genome shotgun (WGS) entry which is preliminary data.</text>
</comment>
<keyword evidence="3" id="KW-1185">Reference proteome</keyword>
<organism evidence="2 3">
    <name type="scientific">Cyphellophora attinorum</name>
    <dbReference type="NCBI Taxonomy" id="1664694"/>
    <lineage>
        <taxon>Eukaryota</taxon>
        <taxon>Fungi</taxon>
        <taxon>Dikarya</taxon>
        <taxon>Ascomycota</taxon>
        <taxon>Pezizomycotina</taxon>
        <taxon>Eurotiomycetes</taxon>
        <taxon>Chaetothyriomycetidae</taxon>
        <taxon>Chaetothyriales</taxon>
        <taxon>Cyphellophoraceae</taxon>
        <taxon>Cyphellophora</taxon>
    </lineage>
</organism>
<protein>
    <submittedName>
        <fullName evidence="2">Uncharacterized protein</fullName>
    </submittedName>
</protein>
<feature type="region of interest" description="Disordered" evidence="1">
    <location>
        <begin position="81"/>
        <end position="101"/>
    </location>
</feature>
<evidence type="ECO:0000313" key="2">
    <source>
        <dbReference type="EMBL" id="KPI38069.1"/>
    </source>
</evidence>
<feature type="compositionally biased region" description="Low complexity" evidence="1">
    <location>
        <begin position="91"/>
        <end position="101"/>
    </location>
</feature>
<accession>A0A0N0NKP2</accession>
<dbReference type="RefSeq" id="XP_017998032.1">
    <property type="nucleotide sequence ID" value="XM_018138813.1"/>
</dbReference>
<dbReference type="GeneID" id="28730682"/>
<name>A0A0N0NKP2_9EURO</name>
<reference evidence="2 3" key="1">
    <citation type="submission" date="2015-06" db="EMBL/GenBank/DDBJ databases">
        <title>Draft genome of the ant-associated black yeast Phialophora attae CBS 131958.</title>
        <authorList>
            <person name="Moreno L.F."/>
            <person name="Stielow B.J."/>
            <person name="de Hoog S."/>
            <person name="Vicente V.A."/>
            <person name="Weiss V.A."/>
            <person name="de Vries M."/>
            <person name="Cruz L.M."/>
            <person name="Souza E.M."/>
        </authorList>
    </citation>
    <scope>NUCLEOTIDE SEQUENCE [LARGE SCALE GENOMIC DNA]</scope>
    <source>
        <strain evidence="2 3">CBS 131958</strain>
    </source>
</reference>
<dbReference type="AlphaFoldDB" id="A0A0N0NKP2"/>
<dbReference type="VEuPathDB" id="FungiDB:AB675_1006"/>
<gene>
    <name evidence="2" type="ORF">AB675_1006</name>
</gene>
<proteinExistence type="predicted"/>
<evidence type="ECO:0000256" key="1">
    <source>
        <dbReference type="SAM" id="MobiDB-lite"/>
    </source>
</evidence>